<dbReference type="EMBL" id="BGPR01047562">
    <property type="protein sequence ID" value="GBO24607.1"/>
    <property type="molecule type" value="Genomic_DNA"/>
</dbReference>
<evidence type="ECO:0000256" key="1">
    <source>
        <dbReference type="SAM" id="MobiDB-lite"/>
    </source>
</evidence>
<evidence type="ECO:0000313" key="5">
    <source>
        <dbReference type="Proteomes" id="UP000499080"/>
    </source>
</evidence>
<dbReference type="AlphaFoldDB" id="A0A4Y2VLI4"/>
<proteinExistence type="predicted"/>
<keyword evidence="5" id="KW-1185">Reference proteome</keyword>
<comment type="caution">
    <text evidence="2">The sequence shown here is derived from an EMBL/GenBank/DDBJ whole genome shotgun (WGS) entry which is preliminary data.</text>
</comment>
<evidence type="ECO:0000313" key="2">
    <source>
        <dbReference type="EMBL" id="GBO24607.1"/>
    </source>
</evidence>
<evidence type="ECO:0000313" key="3">
    <source>
        <dbReference type="EMBL" id="GBO40365.1"/>
    </source>
</evidence>
<gene>
    <name evidence="4" type="ORF">AVEN_126571_1</name>
    <name evidence="2" type="ORF">AVEN_225446_1</name>
    <name evidence="3" type="ORF">AVEN_245181_1</name>
</gene>
<feature type="compositionally biased region" description="Basic and acidic residues" evidence="1">
    <location>
        <begin position="31"/>
        <end position="41"/>
    </location>
</feature>
<protein>
    <submittedName>
        <fullName evidence="2">Uncharacterized protein</fullName>
    </submittedName>
</protein>
<dbReference type="EMBL" id="BGPR01065581">
    <property type="protein sequence ID" value="GBO40365.1"/>
    <property type="molecule type" value="Genomic_DNA"/>
</dbReference>
<accession>A0A4Y2VLI4</accession>
<sequence length="99" mass="11029">MDAPLFAGHLHNEREGGVASNSSRRSVGTASRERDPERESLRFGGNIGDADDSSLFKDGCSPAVSFLFIRRVLLLLFASAERGLKRKKRRGREGRRNKK</sequence>
<feature type="region of interest" description="Disordered" evidence="1">
    <location>
        <begin position="1"/>
        <end position="47"/>
    </location>
</feature>
<dbReference type="EMBL" id="BGPR01065669">
    <property type="protein sequence ID" value="GBO40431.1"/>
    <property type="molecule type" value="Genomic_DNA"/>
</dbReference>
<dbReference type="Proteomes" id="UP000499080">
    <property type="component" value="Unassembled WGS sequence"/>
</dbReference>
<evidence type="ECO:0000313" key="4">
    <source>
        <dbReference type="EMBL" id="GBO40431.1"/>
    </source>
</evidence>
<reference evidence="2 5" key="1">
    <citation type="journal article" date="2019" name="Sci. Rep.">
        <title>Orb-weaving spider Araneus ventricosus genome elucidates the spidroin gene catalogue.</title>
        <authorList>
            <person name="Kono N."/>
            <person name="Nakamura H."/>
            <person name="Ohtoshi R."/>
            <person name="Moran D.A.P."/>
            <person name="Shinohara A."/>
            <person name="Yoshida Y."/>
            <person name="Fujiwara M."/>
            <person name="Mori M."/>
            <person name="Tomita M."/>
            <person name="Arakawa K."/>
        </authorList>
    </citation>
    <scope>NUCLEOTIDE SEQUENCE [LARGE SCALE GENOMIC DNA]</scope>
</reference>
<organism evidence="2 5">
    <name type="scientific">Araneus ventricosus</name>
    <name type="common">Orbweaver spider</name>
    <name type="synonym">Epeira ventricosa</name>
    <dbReference type="NCBI Taxonomy" id="182803"/>
    <lineage>
        <taxon>Eukaryota</taxon>
        <taxon>Metazoa</taxon>
        <taxon>Ecdysozoa</taxon>
        <taxon>Arthropoda</taxon>
        <taxon>Chelicerata</taxon>
        <taxon>Arachnida</taxon>
        <taxon>Araneae</taxon>
        <taxon>Araneomorphae</taxon>
        <taxon>Entelegynae</taxon>
        <taxon>Araneoidea</taxon>
        <taxon>Araneidae</taxon>
        <taxon>Araneus</taxon>
    </lineage>
</organism>
<name>A0A4Y2VLI4_ARAVE</name>
<feature type="compositionally biased region" description="Polar residues" evidence="1">
    <location>
        <begin position="19"/>
        <end position="29"/>
    </location>
</feature>